<organism evidence="9 10">
    <name type="scientific">Embleya hyalina</name>
    <dbReference type="NCBI Taxonomy" id="516124"/>
    <lineage>
        <taxon>Bacteria</taxon>
        <taxon>Bacillati</taxon>
        <taxon>Actinomycetota</taxon>
        <taxon>Actinomycetes</taxon>
        <taxon>Kitasatosporales</taxon>
        <taxon>Streptomycetaceae</taxon>
        <taxon>Embleya</taxon>
    </lineage>
</organism>
<accession>A0A401YRM2</accession>
<feature type="domain" description="ABC transporter" evidence="7">
    <location>
        <begin position="2"/>
        <end position="238"/>
    </location>
</feature>
<keyword evidence="4 9" id="KW-0067">ATP-binding</keyword>
<dbReference type="CDD" id="cd03295">
    <property type="entry name" value="ABC_OpuCA_Osmoprotection"/>
    <property type="match status" value="1"/>
</dbReference>
<comment type="similarity">
    <text evidence="1">Belongs to the ABC transporter superfamily.</text>
</comment>
<dbReference type="FunFam" id="3.40.50.300:FF:000425">
    <property type="entry name" value="Probable ABC transporter, ATP-binding subunit"/>
    <property type="match status" value="1"/>
</dbReference>
<proteinExistence type="inferred from homology"/>
<keyword evidence="10" id="KW-1185">Reference proteome</keyword>
<dbReference type="OrthoDB" id="9802264at2"/>
<gene>
    <name evidence="9" type="ORF">EHYA_04945</name>
</gene>
<dbReference type="InterPro" id="IPR003439">
    <property type="entry name" value="ABC_transporter-like_ATP-bd"/>
</dbReference>
<dbReference type="PROSITE" id="PS50893">
    <property type="entry name" value="ABC_TRANSPORTER_2"/>
    <property type="match status" value="1"/>
</dbReference>
<dbReference type="PROSITE" id="PS51371">
    <property type="entry name" value="CBS"/>
    <property type="match status" value="1"/>
</dbReference>
<dbReference type="InterPro" id="IPR046342">
    <property type="entry name" value="CBS_dom_sf"/>
</dbReference>
<evidence type="ECO:0000256" key="6">
    <source>
        <dbReference type="PROSITE-ProRule" id="PRU00703"/>
    </source>
</evidence>
<dbReference type="GO" id="GO:0016887">
    <property type="term" value="F:ATP hydrolysis activity"/>
    <property type="evidence" value="ECO:0007669"/>
    <property type="project" value="InterPro"/>
</dbReference>
<dbReference type="InterPro" id="IPR003593">
    <property type="entry name" value="AAA+_ATPase"/>
</dbReference>
<dbReference type="PANTHER" id="PTHR43117:SF4">
    <property type="entry name" value="OSMOPROTECTANT IMPORT ATP-BINDING PROTEIN OSMV"/>
    <property type="match status" value="1"/>
</dbReference>
<evidence type="ECO:0000259" key="7">
    <source>
        <dbReference type="PROSITE" id="PS50893"/>
    </source>
</evidence>
<keyword evidence="3" id="KW-0547">Nucleotide-binding</keyword>
<evidence type="ECO:0000259" key="8">
    <source>
        <dbReference type="PROSITE" id="PS51371"/>
    </source>
</evidence>
<evidence type="ECO:0000256" key="2">
    <source>
        <dbReference type="ARBA" id="ARBA00022448"/>
    </source>
</evidence>
<dbReference type="PANTHER" id="PTHR43117">
    <property type="entry name" value="OSMOPROTECTANT IMPORT ATP-BINDING PROTEIN OSMV"/>
    <property type="match status" value="1"/>
</dbReference>
<keyword evidence="6" id="KW-0129">CBS domain</keyword>
<dbReference type="SUPFAM" id="SSF52540">
    <property type="entry name" value="P-loop containing nucleoside triphosphate hydrolases"/>
    <property type="match status" value="1"/>
</dbReference>
<dbReference type="InterPro" id="IPR017871">
    <property type="entry name" value="ABC_transporter-like_CS"/>
</dbReference>
<dbReference type="AlphaFoldDB" id="A0A401YRM2"/>
<dbReference type="Gene3D" id="3.40.50.300">
    <property type="entry name" value="P-loop containing nucleotide triphosphate hydrolases"/>
    <property type="match status" value="1"/>
</dbReference>
<sequence>MIRLDRVTKRYPDGTDAVADLSLDVATGELVTLVGPSGCGKTTTMKMVNRLIEPTSGRIFLDDEDITRADPVKLRRRMGYVIQSGGLFPHRTVLENTVTVPSLLGWDRRKAKARGVELLELVGLDPAKLGDRYPHQLSGGQRQRVGVARALAADPPVLLMDEPFGAVDPVVREHLQTEFLRLQQELRKTILFVTHDIEEAVRLGDRMAVFSMGGRIEQFDTPSSVLGAPANDYVADFVGADRGLKRLSVTEITPDDLELPPIVRLDDPMPEALAKLRAAGSRWAVVLDDAGDLHGWVDDRVGTGTVRDRARRMEAWVPVHASLKQAFGEMLQHDAGWVAVVDGDRFVGVLTPARLHEALRRSIGAEERDIPPADVVLDTIEG</sequence>
<dbReference type="SUPFAM" id="SSF54631">
    <property type="entry name" value="CBS-domain pair"/>
    <property type="match status" value="1"/>
</dbReference>
<dbReference type="Pfam" id="PF00005">
    <property type="entry name" value="ABC_tran"/>
    <property type="match status" value="1"/>
</dbReference>
<dbReference type="Proteomes" id="UP000286931">
    <property type="component" value="Unassembled WGS sequence"/>
</dbReference>
<dbReference type="SMART" id="SM00382">
    <property type="entry name" value="AAA"/>
    <property type="match status" value="1"/>
</dbReference>
<dbReference type="PROSITE" id="PS00211">
    <property type="entry name" value="ABC_TRANSPORTER_1"/>
    <property type="match status" value="1"/>
</dbReference>
<keyword evidence="2" id="KW-0813">Transport</keyword>
<dbReference type="Pfam" id="PF00571">
    <property type="entry name" value="CBS"/>
    <property type="match status" value="1"/>
</dbReference>
<reference evidence="9 10" key="1">
    <citation type="submission" date="2018-12" db="EMBL/GenBank/DDBJ databases">
        <title>Draft genome sequence of Embleya hyalina NBRC 13850T.</title>
        <authorList>
            <person name="Komaki H."/>
            <person name="Hosoyama A."/>
            <person name="Kimura A."/>
            <person name="Ichikawa N."/>
            <person name="Tamura T."/>
        </authorList>
    </citation>
    <scope>NUCLEOTIDE SEQUENCE [LARGE SCALE GENOMIC DNA]</scope>
    <source>
        <strain evidence="9 10">NBRC 13850</strain>
    </source>
</reference>
<evidence type="ECO:0000313" key="10">
    <source>
        <dbReference type="Proteomes" id="UP000286931"/>
    </source>
</evidence>
<protein>
    <recommendedName>
        <fullName evidence="5">ABC-type quaternary amine transporter</fullName>
        <ecNumber evidence="5">7.6.2.9</ecNumber>
    </recommendedName>
</protein>
<evidence type="ECO:0000256" key="3">
    <source>
        <dbReference type="ARBA" id="ARBA00022741"/>
    </source>
</evidence>
<feature type="domain" description="CBS" evidence="8">
    <location>
        <begin position="310"/>
        <end position="366"/>
    </location>
</feature>
<evidence type="ECO:0000256" key="4">
    <source>
        <dbReference type="ARBA" id="ARBA00022840"/>
    </source>
</evidence>
<dbReference type="EC" id="7.6.2.9" evidence="5"/>
<dbReference type="InterPro" id="IPR000644">
    <property type="entry name" value="CBS_dom"/>
</dbReference>
<dbReference type="RefSeq" id="WP_126639237.1">
    <property type="nucleotide sequence ID" value="NZ_BIFH01000023.1"/>
</dbReference>
<name>A0A401YRM2_9ACTN</name>
<evidence type="ECO:0000313" key="9">
    <source>
        <dbReference type="EMBL" id="GCD97253.1"/>
    </source>
</evidence>
<dbReference type="InterPro" id="IPR027417">
    <property type="entry name" value="P-loop_NTPase"/>
</dbReference>
<dbReference type="GO" id="GO:0005524">
    <property type="term" value="F:ATP binding"/>
    <property type="evidence" value="ECO:0007669"/>
    <property type="project" value="UniProtKB-KW"/>
</dbReference>
<dbReference type="Gene3D" id="3.10.580.10">
    <property type="entry name" value="CBS-domain"/>
    <property type="match status" value="1"/>
</dbReference>
<evidence type="ECO:0000256" key="1">
    <source>
        <dbReference type="ARBA" id="ARBA00005417"/>
    </source>
</evidence>
<evidence type="ECO:0000256" key="5">
    <source>
        <dbReference type="ARBA" id="ARBA00066388"/>
    </source>
</evidence>
<dbReference type="EMBL" id="BIFH01000023">
    <property type="protein sequence ID" value="GCD97253.1"/>
    <property type="molecule type" value="Genomic_DNA"/>
</dbReference>
<comment type="caution">
    <text evidence="9">The sequence shown here is derived from an EMBL/GenBank/DDBJ whole genome shotgun (WGS) entry which is preliminary data.</text>
</comment>
<dbReference type="GO" id="GO:0015418">
    <property type="term" value="F:ABC-type quaternary ammonium compound transporting activity"/>
    <property type="evidence" value="ECO:0007669"/>
    <property type="project" value="UniProtKB-EC"/>
</dbReference>